<dbReference type="AlphaFoldDB" id="A0A951IV63"/>
<keyword evidence="2" id="KW-1185">Reference proteome</keyword>
<organism evidence="1 2">
    <name type="scientific">Arthrospiribacter ruber</name>
    <dbReference type="NCBI Taxonomy" id="2487934"/>
    <lineage>
        <taxon>Bacteria</taxon>
        <taxon>Pseudomonadati</taxon>
        <taxon>Bacteroidota</taxon>
        <taxon>Cytophagia</taxon>
        <taxon>Cytophagales</taxon>
        <taxon>Cyclobacteriaceae</taxon>
        <taxon>Arthrospiribacter</taxon>
    </lineage>
</organism>
<accession>A0A951IV63</accession>
<dbReference type="EMBL" id="RPHB01000002">
    <property type="protein sequence ID" value="MBW3466859.1"/>
    <property type="molecule type" value="Genomic_DNA"/>
</dbReference>
<dbReference type="Proteomes" id="UP000727490">
    <property type="component" value="Unassembled WGS sequence"/>
</dbReference>
<evidence type="ECO:0000313" key="1">
    <source>
        <dbReference type="EMBL" id="MBW3466859.1"/>
    </source>
</evidence>
<name>A0A951IV63_9BACT</name>
<dbReference type="RefSeq" id="WP_219287075.1">
    <property type="nucleotide sequence ID" value="NZ_RPHB01000002.1"/>
</dbReference>
<protein>
    <submittedName>
        <fullName evidence="1">Uncharacterized protein</fullName>
    </submittedName>
</protein>
<sequence>MASDFKYKLDIFRYASKHGLFFRDAFTGIFLRAKKVSFNKGEEVRFPVNNDPHLVFVHEGAVLGTLSFVDGSSYRAIKVPQSIFLTGSANFINPNIRDQKWEVANRSEFTAIPVNILMDSLTSEEMAPEKLSKHIRSVMDFDVRLYLHLLGIHSLYNKVDYLVYNQPKWFSKTQRYLANYLNVSQNGLSNAIKSWDQLNFGA</sequence>
<evidence type="ECO:0000313" key="2">
    <source>
        <dbReference type="Proteomes" id="UP000727490"/>
    </source>
</evidence>
<comment type="caution">
    <text evidence="1">The sequence shown here is derived from an EMBL/GenBank/DDBJ whole genome shotgun (WGS) entry which is preliminary data.</text>
</comment>
<reference evidence="1 2" key="1">
    <citation type="journal article" date="2020" name="Syst. Appl. Microbiol.">
        <title>Arthrospiribacter ruber gen. nov., sp. nov., a novel bacterium isolated from Arthrospira cultures.</title>
        <authorList>
            <person name="Waleron M."/>
            <person name="Misztak A."/>
            <person name="Waleron M.M."/>
            <person name="Furmaniak M."/>
            <person name="Mrozik A."/>
            <person name="Waleron K."/>
        </authorList>
    </citation>
    <scope>NUCLEOTIDE SEQUENCE [LARGE SCALE GENOMIC DNA]</scope>
    <source>
        <strain evidence="1 2">DPMB0001</strain>
    </source>
</reference>
<gene>
    <name evidence="1" type="ORF">EGN73_03415</name>
</gene>
<proteinExistence type="predicted"/>